<dbReference type="RefSeq" id="WP_315604875.1">
    <property type="nucleotide sequence ID" value="NZ_CP130318.1"/>
</dbReference>
<evidence type="ECO:0000256" key="3">
    <source>
        <dbReference type="ARBA" id="ARBA00023125"/>
    </source>
</evidence>
<proteinExistence type="predicted"/>
<evidence type="ECO:0000259" key="6">
    <source>
        <dbReference type="PROSITE" id="PS50937"/>
    </source>
</evidence>
<evidence type="ECO:0000313" key="8">
    <source>
        <dbReference type="Proteomes" id="UP001305702"/>
    </source>
</evidence>
<keyword evidence="4" id="KW-0804">Transcription</keyword>
<dbReference type="AlphaFoldDB" id="A0AA96RHH0"/>
<organism evidence="7 8">
    <name type="scientific">Paenibacillus aurantius</name>
    <dbReference type="NCBI Taxonomy" id="2918900"/>
    <lineage>
        <taxon>Bacteria</taxon>
        <taxon>Bacillati</taxon>
        <taxon>Bacillota</taxon>
        <taxon>Bacilli</taxon>
        <taxon>Bacillales</taxon>
        <taxon>Paenibacillaceae</taxon>
        <taxon>Paenibacillus</taxon>
    </lineage>
</organism>
<protein>
    <submittedName>
        <fullName evidence="7">MerR family transcriptional regulator</fullName>
    </submittedName>
</protein>
<dbReference type="InterPro" id="IPR009061">
    <property type="entry name" value="DNA-bd_dom_put_sf"/>
</dbReference>
<evidence type="ECO:0000256" key="2">
    <source>
        <dbReference type="ARBA" id="ARBA00023015"/>
    </source>
</evidence>
<keyword evidence="3" id="KW-0238">DNA-binding</keyword>
<sequence>MYTIRQAAEMTGFSPDTLRYYEKIGLVESPERGPGGVRSYSSHQVQRLASLHCLKKTGLSLEEMKEFLEEGQCLANRRSGWSEDEIRLIRSRSRILAKHLRSMEKQREEMNTIIEQTKEKLRFYEERLPTEQEEEREGSL</sequence>
<dbReference type="PANTHER" id="PTHR30204:SF69">
    <property type="entry name" value="MERR-FAMILY TRANSCRIPTIONAL REGULATOR"/>
    <property type="match status" value="1"/>
</dbReference>
<dbReference type="InterPro" id="IPR000551">
    <property type="entry name" value="MerR-type_HTH_dom"/>
</dbReference>
<dbReference type="Pfam" id="PF13411">
    <property type="entry name" value="MerR_1"/>
    <property type="match status" value="1"/>
</dbReference>
<dbReference type="InterPro" id="IPR047057">
    <property type="entry name" value="MerR_fam"/>
</dbReference>
<keyword evidence="1" id="KW-0678">Repressor</keyword>
<reference evidence="7 8" key="1">
    <citation type="submission" date="2022-02" db="EMBL/GenBank/DDBJ databases">
        <title>Paenibacillus sp. MBLB1776 Whole Genome Shotgun Sequencing.</title>
        <authorList>
            <person name="Hwang C.Y."/>
            <person name="Cho E.-S."/>
            <person name="Seo M.-J."/>
        </authorList>
    </citation>
    <scope>NUCLEOTIDE SEQUENCE [LARGE SCALE GENOMIC DNA]</scope>
    <source>
        <strain evidence="7 8">MBLB1776</strain>
    </source>
</reference>
<gene>
    <name evidence="7" type="ORF">MJA45_26460</name>
</gene>
<feature type="coiled-coil region" evidence="5">
    <location>
        <begin position="96"/>
        <end position="134"/>
    </location>
</feature>
<dbReference type="SMART" id="SM00422">
    <property type="entry name" value="HTH_MERR"/>
    <property type="match status" value="1"/>
</dbReference>
<keyword evidence="5" id="KW-0175">Coiled coil</keyword>
<dbReference type="SUPFAM" id="SSF46955">
    <property type="entry name" value="Putative DNA-binding domain"/>
    <property type="match status" value="1"/>
</dbReference>
<accession>A0AA96RHH0</accession>
<dbReference type="PROSITE" id="PS50937">
    <property type="entry name" value="HTH_MERR_2"/>
    <property type="match status" value="1"/>
</dbReference>
<dbReference type="PANTHER" id="PTHR30204">
    <property type="entry name" value="REDOX-CYCLING DRUG-SENSING TRANSCRIPTIONAL ACTIVATOR SOXR"/>
    <property type="match status" value="1"/>
</dbReference>
<name>A0AA96RHH0_9BACL</name>
<dbReference type="KEGG" id="paun:MJA45_26460"/>
<dbReference type="GO" id="GO:0003677">
    <property type="term" value="F:DNA binding"/>
    <property type="evidence" value="ECO:0007669"/>
    <property type="project" value="UniProtKB-KW"/>
</dbReference>
<dbReference type="Gene3D" id="1.10.1660.10">
    <property type="match status" value="1"/>
</dbReference>
<evidence type="ECO:0000256" key="4">
    <source>
        <dbReference type="ARBA" id="ARBA00023163"/>
    </source>
</evidence>
<evidence type="ECO:0000256" key="5">
    <source>
        <dbReference type="SAM" id="Coils"/>
    </source>
</evidence>
<keyword evidence="8" id="KW-1185">Reference proteome</keyword>
<evidence type="ECO:0000313" key="7">
    <source>
        <dbReference type="EMBL" id="WNQ11099.1"/>
    </source>
</evidence>
<dbReference type="Proteomes" id="UP001305702">
    <property type="component" value="Chromosome"/>
</dbReference>
<dbReference type="GO" id="GO:0003700">
    <property type="term" value="F:DNA-binding transcription factor activity"/>
    <property type="evidence" value="ECO:0007669"/>
    <property type="project" value="InterPro"/>
</dbReference>
<dbReference type="EMBL" id="CP130318">
    <property type="protein sequence ID" value="WNQ11099.1"/>
    <property type="molecule type" value="Genomic_DNA"/>
</dbReference>
<feature type="domain" description="HTH merR-type" evidence="6">
    <location>
        <begin position="1"/>
        <end position="70"/>
    </location>
</feature>
<keyword evidence="2" id="KW-0805">Transcription regulation</keyword>
<evidence type="ECO:0000256" key="1">
    <source>
        <dbReference type="ARBA" id="ARBA00022491"/>
    </source>
</evidence>